<dbReference type="PANTHER" id="PTHR34979">
    <property type="entry name" value="INNER MEMBRANE PROTEIN YGAZ"/>
    <property type="match status" value="1"/>
</dbReference>
<evidence type="ECO:0000256" key="4">
    <source>
        <dbReference type="ARBA" id="ARBA00022475"/>
    </source>
</evidence>
<evidence type="ECO:0000256" key="1">
    <source>
        <dbReference type="ARBA" id="ARBA00004651"/>
    </source>
</evidence>
<evidence type="ECO:0000256" key="2">
    <source>
        <dbReference type="ARBA" id="ARBA00010735"/>
    </source>
</evidence>
<dbReference type="AlphaFoldDB" id="A0A2X4UZK0"/>
<feature type="transmembrane region" description="Helical" evidence="8">
    <location>
        <begin position="168"/>
        <end position="188"/>
    </location>
</feature>
<dbReference type="Pfam" id="PF03591">
    <property type="entry name" value="AzlC"/>
    <property type="match status" value="1"/>
</dbReference>
<evidence type="ECO:0000256" key="6">
    <source>
        <dbReference type="ARBA" id="ARBA00022989"/>
    </source>
</evidence>
<comment type="similarity">
    <text evidence="2">Belongs to the AzlC family.</text>
</comment>
<keyword evidence="6 8" id="KW-1133">Transmembrane helix</keyword>
<evidence type="ECO:0000256" key="8">
    <source>
        <dbReference type="SAM" id="Phobius"/>
    </source>
</evidence>
<feature type="transmembrane region" description="Helical" evidence="8">
    <location>
        <begin position="109"/>
        <end position="127"/>
    </location>
</feature>
<name>A0A2X4UZK0_9GAMM</name>
<keyword evidence="10" id="KW-1185">Reference proteome</keyword>
<reference evidence="9 10" key="1">
    <citation type="submission" date="2018-06" db="EMBL/GenBank/DDBJ databases">
        <authorList>
            <consortium name="Pathogen Informatics"/>
            <person name="Doyle S."/>
        </authorList>
    </citation>
    <scope>NUCLEOTIDE SEQUENCE [LARGE SCALE GENOMIC DNA]</scope>
    <source>
        <strain evidence="9 10">NCTC12151</strain>
    </source>
</reference>
<feature type="transmembrane region" description="Helical" evidence="8">
    <location>
        <begin position="76"/>
        <end position="97"/>
    </location>
</feature>
<dbReference type="Proteomes" id="UP000249005">
    <property type="component" value="Chromosome 1"/>
</dbReference>
<dbReference type="OrthoDB" id="6711132at2"/>
<feature type="transmembrane region" description="Helical" evidence="8">
    <location>
        <begin position="21"/>
        <end position="44"/>
    </location>
</feature>
<accession>A0A2X4UZK0</accession>
<protein>
    <submittedName>
        <fullName evidence="9">Inner membrane protein YgaZ</fullName>
    </submittedName>
</protein>
<comment type="subcellular location">
    <subcellularLocation>
        <location evidence="1">Cell membrane</location>
        <topology evidence="1">Multi-pass membrane protein</topology>
    </subcellularLocation>
</comment>
<keyword evidence="7 8" id="KW-0472">Membrane</keyword>
<evidence type="ECO:0000256" key="3">
    <source>
        <dbReference type="ARBA" id="ARBA00022448"/>
    </source>
</evidence>
<gene>
    <name evidence="9" type="primary">ygaZ</name>
    <name evidence="9" type="ORF">NCTC12151_03257</name>
</gene>
<feature type="transmembrane region" description="Helical" evidence="8">
    <location>
        <begin position="50"/>
        <end position="69"/>
    </location>
</feature>
<keyword evidence="5 8" id="KW-0812">Transmembrane</keyword>
<dbReference type="RefSeq" id="WP_111741569.1">
    <property type="nucleotide sequence ID" value="NZ_LR698987.1"/>
</dbReference>
<keyword evidence="3" id="KW-0813">Transport</keyword>
<evidence type="ECO:0000313" key="10">
    <source>
        <dbReference type="Proteomes" id="UP000249005"/>
    </source>
</evidence>
<proteinExistence type="inferred from homology"/>
<evidence type="ECO:0000256" key="5">
    <source>
        <dbReference type="ARBA" id="ARBA00022692"/>
    </source>
</evidence>
<dbReference type="GO" id="GO:0005886">
    <property type="term" value="C:plasma membrane"/>
    <property type="evidence" value="ECO:0007669"/>
    <property type="project" value="UniProtKB-SubCell"/>
</dbReference>
<organism evidence="9 10">
    <name type="scientific">Leminorella richardii</name>
    <dbReference type="NCBI Taxonomy" id="158841"/>
    <lineage>
        <taxon>Bacteria</taxon>
        <taxon>Pseudomonadati</taxon>
        <taxon>Pseudomonadota</taxon>
        <taxon>Gammaproteobacteria</taxon>
        <taxon>Enterobacterales</taxon>
        <taxon>Budviciaceae</taxon>
        <taxon>Leminorella</taxon>
    </lineage>
</organism>
<dbReference type="EMBL" id="LS483470">
    <property type="protein sequence ID" value="SQI43819.1"/>
    <property type="molecule type" value="Genomic_DNA"/>
</dbReference>
<evidence type="ECO:0000313" key="9">
    <source>
        <dbReference type="EMBL" id="SQI43819.1"/>
    </source>
</evidence>
<keyword evidence="4" id="KW-1003">Cell membrane</keyword>
<dbReference type="PANTHER" id="PTHR34979:SF1">
    <property type="entry name" value="INNER MEMBRANE PROTEIN YGAZ"/>
    <property type="match status" value="1"/>
</dbReference>
<dbReference type="GO" id="GO:1903785">
    <property type="term" value="P:L-valine transmembrane transport"/>
    <property type="evidence" value="ECO:0007669"/>
    <property type="project" value="TreeGrafter"/>
</dbReference>
<dbReference type="InterPro" id="IPR011606">
    <property type="entry name" value="Brnchd-chn_aa_trnsp_permease"/>
</dbReference>
<feature type="transmembrane region" description="Helical" evidence="8">
    <location>
        <begin position="139"/>
        <end position="162"/>
    </location>
</feature>
<evidence type="ECO:0000256" key="7">
    <source>
        <dbReference type="ARBA" id="ARBA00023136"/>
    </source>
</evidence>
<dbReference type="KEGG" id="lri:NCTC12151_03257"/>
<feature type="transmembrane region" description="Helical" evidence="8">
    <location>
        <begin position="217"/>
        <end position="236"/>
    </location>
</feature>
<sequence>MSELASDTALSSSPWRSFVKGCVAILPLSLAVLPWGLLAGSMAIESGMTAAQGVGMSVIIFAGATQLAAMGMIKAGAGLVAMLISAFFISSQHLLYGLTMRERIAPLPLRWRLILGFLLTDELFALIGEPREKAFDRWYALGIGLFFYLFWIASTLAGAVAATQIEDLGSYGLDFSIAATFIVIVVPLIKNLPTLVCVLTALILSVVLGYFQVPSSLIIAGVIAMFAGLITSLIVGDKPGEKS</sequence>